<name>A0A183QGX0_9TREM</name>
<dbReference type="Proteomes" id="UP000050792">
    <property type="component" value="Unassembled WGS sequence"/>
</dbReference>
<reference evidence="2" key="2">
    <citation type="submission" date="2023-11" db="UniProtKB">
        <authorList>
            <consortium name="WormBaseParasite"/>
        </authorList>
    </citation>
    <scope>IDENTIFICATION</scope>
</reference>
<organism evidence="1 2">
    <name type="scientific">Schistosoma rodhaini</name>
    <dbReference type="NCBI Taxonomy" id="6188"/>
    <lineage>
        <taxon>Eukaryota</taxon>
        <taxon>Metazoa</taxon>
        <taxon>Spiralia</taxon>
        <taxon>Lophotrochozoa</taxon>
        <taxon>Platyhelminthes</taxon>
        <taxon>Trematoda</taxon>
        <taxon>Digenea</taxon>
        <taxon>Strigeidida</taxon>
        <taxon>Schistosomatoidea</taxon>
        <taxon>Schistosomatidae</taxon>
        <taxon>Schistosoma</taxon>
    </lineage>
</organism>
<protein>
    <submittedName>
        <fullName evidence="2">Uncharacterized protein</fullName>
    </submittedName>
</protein>
<sequence length="93" mass="10806">MDIFIFIYLIILLNIVEIISQTVSNHSPTSIWLHNNTTNNSNDWITNNLSTLFQIINGTNQINHHGTYHTINNISSTSIMNLINRIKQDRNLW</sequence>
<accession>A0A183QGX0</accession>
<dbReference type="WBParaSite" id="SRDH1_98270.1">
    <property type="protein sequence ID" value="SRDH1_98270.1"/>
    <property type="gene ID" value="SRDH1_98270"/>
</dbReference>
<evidence type="ECO:0000313" key="2">
    <source>
        <dbReference type="WBParaSite" id="SRDH1_98270.1"/>
    </source>
</evidence>
<proteinExistence type="predicted"/>
<keyword evidence="1" id="KW-1185">Reference proteome</keyword>
<dbReference type="AlphaFoldDB" id="A0A183QGX0"/>
<reference evidence="1" key="1">
    <citation type="submission" date="2022-06" db="EMBL/GenBank/DDBJ databases">
        <authorList>
            <person name="Berger JAMES D."/>
            <person name="Berger JAMES D."/>
        </authorList>
    </citation>
    <scope>NUCLEOTIDE SEQUENCE [LARGE SCALE GENOMIC DNA]</scope>
</reference>
<evidence type="ECO:0000313" key="1">
    <source>
        <dbReference type="Proteomes" id="UP000050792"/>
    </source>
</evidence>